<keyword evidence="7" id="KW-0805">Transcription regulation</keyword>
<evidence type="ECO:0000256" key="2">
    <source>
        <dbReference type="ARBA" id="ARBA00022473"/>
    </source>
</evidence>
<evidence type="ECO:0000256" key="5">
    <source>
        <dbReference type="ARBA" id="ARBA00022853"/>
    </source>
</evidence>
<dbReference type="GO" id="GO:0000786">
    <property type="term" value="C:nucleosome"/>
    <property type="evidence" value="ECO:0007669"/>
    <property type="project" value="InterPro"/>
</dbReference>
<evidence type="ECO:0000313" key="17">
    <source>
        <dbReference type="RefSeq" id="XP_035303468.1"/>
    </source>
</evidence>
<proteinExistence type="predicted"/>
<keyword evidence="5" id="KW-0156">Chromatin regulator</keyword>
<evidence type="ECO:0000256" key="12">
    <source>
        <dbReference type="ARBA" id="ARBA00073461"/>
    </source>
</evidence>
<keyword evidence="4" id="KW-0221">Differentiation</keyword>
<dbReference type="SMART" id="SM00526">
    <property type="entry name" value="H15"/>
    <property type="match status" value="1"/>
</dbReference>
<feature type="region of interest" description="Disordered" evidence="14">
    <location>
        <begin position="98"/>
        <end position="124"/>
    </location>
</feature>
<keyword evidence="9" id="KW-0804">Transcription</keyword>
<dbReference type="GO" id="GO:0007283">
    <property type="term" value="P:spermatogenesis"/>
    <property type="evidence" value="ECO:0007669"/>
    <property type="project" value="UniProtKB-KW"/>
</dbReference>
<comment type="function">
    <text evidence="11">DNA-binding protein that may be implicated in chromatin remodeling and/or transcriptional regulation during spermiogenesis, the process of spermatid maturation into spermatozoa.</text>
</comment>
<evidence type="ECO:0000256" key="9">
    <source>
        <dbReference type="ARBA" id="ARBA00023163"/>
    </source>
</evidence>
<reference evidence="16" key="2">
    <citation type="journal article" date="2020" name="Biotechnol. Bioeng.">
        <title>Chromosome-scale scaffolds for the Chinese hamster reference genome assembly to facilitate the study of the CHO epigenome.</title>
        <authorList>
            <person name="Hilliard W."/>
            <person name="MacDonald M."/>
            <person name="Lee K.H."/>
        </authorList>
    </citation>
    <scope>NUCLEOTIDE SEQUENCE [LARGE SCALE GENOMIC DNA]</scope>
    <source>
        <strain evidence="16">17A/GY</strain>
    </source>
</reference>
<keyword evidence="3" id="KW-0597">Phosphoprotein</keyword>
<dbReference type="Pfam" id="PF00538">
    <property type="entry name" value="Linker_histone"/>
    <property type="match status" value="1"/>
</dbReference>
<evidence type="ECO:0000256" key="1">
    <source>
        <dbReference type="ARBA" id="ARBA00022454"/>
    </source>
</evidence>
<name>A0A9J7K7Y0_CRIGR</name>
<evidence type="ECO:0000313" key="16">
    <source>
        <dbReference type="Proteomes" id="UP001108280"/>
    </source>
</evidence>
<evidence type="ECO:0000256" key="14">
    <source>
        <dbReference type="SAM" id="MobiDB-lite"/>
    </source>
</evidence>
<dbReference type="OrthoDB" id="10070184at2759"/>
<dbReference type="GO" id="GO:0030154">
    <property type="term" value="P:cell differentiation"/>
    <property type="evidence" value="ECO:0007669"/>
    <property type="project" value="UniProtKB-KW"/>
</dbReference>
<keyword evidence="1" id="KW-0158">Chromosome</keyword>
<evidence type="ECO:0000256" key="11">
    <source>
        <dbReference type="ARBA" id="ARBA00055987"/>
    </source>
</evidence>
<evidence type="ECO:0000256" key="8">
    <source>
        <dbReference type="ARBA" id="ARBA00023125"/>
    </source>
</evidence>
<protein>
    <recommendedName>
        <fullName evidence="12">Histone H1.9</fullName>
    </recommendedName>
    <alternativeName>
        <fullName evidence="13">Spermatid-specific linker histone H1-like protein</fullName>
    </alternativeName>
</protein>
<keyword evidence="10" id="KW-0539">Nucleus</keyword>
<feature type="compositionally biased region" description="Basic residues" evidence="14">
    <location>
        <begin position="233"/>
        <end position="252"/>
    </location>
</feature>
<evidence type="ECO:0000256" key="7">
    <source>
        <dbReference type="ARBA" id="ARBA00023015"/>
    </source>
</evidence>
<feature type="compositionally biased region" description="Polar residues" evidence="14">
    <location>
        <begin position="101"/>
        <end position="123"/>
    </location>
</feature>
<dbReference type="CDD" id="cd00073">
    <property type="entry name" value="H15"/>
    <property type="match status" value="1"/>
</dbReference>
<dbReference type="InterPro" id="IPR036390">
    <property type="entry name" value="WH_DNA-bd_sf"/>
</dbReference>
<gene>
    <name evidence="17" type="primary">LOC107978355</name>
</gene>
<accession>A0A9J7K7Y0</accession>
<dbReference type="AlphaFoldDB" id="A0A9J7K7Y0"/>
<evidence type="ECO:0000256" key="6">
    <source>
        <dbReference type="ARBA" id="ARBA00022871"/>
    </source>
</evidence>
<reference evidence="17" key="3">
    <citation type="submission" date="2025-08" db="UniProtKB">
        <authorList>
            <consortium name="RefSeq"/>
        </authorList>
    </citation>
    <scope>IDENTIFICATION</scope>
    <source>
        <strain evidence="17">17A/GY</strain>
        <tissue evidence="17">Liver</tissue>
    </source>
</reference>
<reference evidence="16" key="1">
    <citation type="journal article" date="2018" name="Biotechnol. Bioeng.">
        <title>A reference genome of the Chinese hamster based on a hybrid assembly strategy.</title>
        <authorList>
            <person name="Rupp O."/>
            <person name="MacDonald M.L."/>
            <person name="Li S."/>
            <person name="Dhiman H."/>
            <person name="Polson S."/>
            <person name="Griep S."/>
            <person name="Heffner K."/>
            <person name="Hernandez I."/>
            <person name="Brinkrolf K."/>
            <person name="Jadhav V."/>
            <person name="Samoudi M."/>
            <person name="Hao H."/>
            <person name="Kingham B."/>
            <person name="Goesmann A."/>
            <person name="Betenbaugh M.J."/>
            <person name="Lewis N.E."/>
            <person name="Borth N."/>
            <person name="Lee K.H."/>
        </authorList>
    </citation>
    <scope>NUCLEOTIDE SEQUENCE [LARGE SCALE GENOMIC DNA]</scope>
    <source>
        <strain evidence="16">17A/GY</strain>
    </source>
</reference>
<dbReference type="GO" id="GO:0006334">
    <property type="term" value="P:nucleosome assembly"/>
    <property type="evidence" value="ECO:0007669"/>
    <property type="project" value="InterPro"/>
</dbReference>
<dbReference type="GO" id="GO:0030261">
    <property type="term" value="P:chromosome condensation"/>
    <property type="evidence" value="ECO:0007669"/>
    <property type="project" value="UniProtKB-ARBA"/>
</dbReference>
<dbReference type="InterPro" id="IPR005818">
    <property type="entry name" value="Histone_H1/H5_H15"/>
</dbReference>
<keyword evidence="8" id="KW-0238">DNA-binding</keyword>
<dbReference type="KEGG" id="cge:107978355"/>
<feature type="region of interest" description="Disordered" evidence="14">
    <location>
        <begin position="186"/>
        <end position="252"/>
    </location>
</feature>
<evidence type="ECO:0000256" key="13">
    <source>
        <dbReference type="ARBA" id="ARBA00081945"/>
    </source>
</evidence>
<organism evidence="16 17">
    <name type="scientific">Cricetulus griseus</name>
    <name type="common">Chinese hamster</name>
    <name type="synonym">Cricetulus barabensis griseus</name>
    <dbReference type="NCBI Taxonomy" id="10029"/>
    <lineage>
        <taxon>Eukaryota</taxon>
        <taxon>Metazoa</taxon>
        <taxon>Chordata</taxon>
        <taxon>Craniata</taxon>
        <taxon>Vertebrata</taxon>
        <taxon>Euteleostomi</taxon>
        <taxon>Mammalia</taxon>
        <taxon>Eutheria</taxon>
        <taxon>Euarchontoglires</taxon>
        <taxon>Glires</taxon>
        <taxon>Rodentia</taxon>
        <taxon>Myomorpha</taxon>
        <taxon>Muroidea</taxon>
        <taxon>Cricetidae</taxon>
        <taxon>Cricetinae</taxon>
        <taxon>Cricetulus</taxon>
    </lineage>
</organism>
<evidence type="ECO:0000256" key="3">
    <source>
        <dbReference type="ARBA" id="ARBA00022553"/>
    </source>
</evidence>
<dbReference type="PROSITE" id="PS51504">
    <property type="entry name" value="H15"/>
    <property type="match status" value="1"/>
</dbReference>
<dbReference type="RefSeq" id="XP_035303468.1">
    <property type="nucleotide sequence ID" value="XM_035447577.1"/>
</dbReference>
<dbReference type="FunFam" id="1.10.10.10:FF:000724">
    <property type="entry name" value="Histone H1-like protein in spermatids 1"/>
    <property type="match status" value="1"/>
</dbReference>
<evidence type="ECO:0000256" key="4">
    <source>
        <dbReference type="ARBA" id="ARBA00022782"/>
    </source>
</evidence>
<evidence type="ECO:0000256" key="10">
    <source>
        <dbReference type="ARBA" id="ARBA00023242"/>
    </source>
</evidence>
<dbReference type="SUPFAM" id="SSF46785">
    <property type="entry name" value="Winged helix' DNA-binding domain"/>
    <property type="match status" value="1"/>
</dbReference>
<keyword evidence="2" id="KW-0217">Developmental protein</keyword>
<dbReference type="GeneID" id="107978355"/>
<dbReference type="Gene3D" id="1.10.10.10">
    <property type="entry name" value="Winged helix-like DNA-binding domain superfamily/Winged helix DNA-binding domain"/>
    <property type="match status" value="1"/>
</dbReference>
<keyword evidence="6" id="KW-0744">Spermatogenesis</keyword>
<dbReference type="GO" id="GO:0003677">
    <property type="term" value="F:DNA binding"/>
    <property type="evidence" value="ECO:0007669"/>
    <property type="project" value="UniProtKB-KW"/>
</dbReference>
<dbReference type="InterPro" id="IPR036388">
    <property type="entry name" value="WH-like_DNA-bd_sf"/>
</dbReference>
<feature type="compositionally biased region" description="Basic residues" evidence="14">
    <location>
        <begin position="194"/>
        <end position="214"/>
    </location>
</feature>
<evidence type="ECO:0000259" key="15">
    <source>
        <dbReference type="PROSITE" id="PS51504"/>
    </source>
</evidence>
<sequence length="252" mass="27666">MPGKVLINQPFPPPAPHLGLITLVMHRRCGPDRYRGASEGSRSQNTAHPLLRVTQWILPAATLEVLASSALQSPPGGEMQRDTPLVSPSAAPNAVMAVDQEASTSGDRSKSETGASISPQTLRKPSMSKVILRAVTDKGVHSRVSLAALKKAVATTGYNMANNSWRFKRALQNLLKKGMLKQVTGKGASGSFRLGKKQAFKPKRKAKRRQRRGRRQEPRQRQSGPRQSLVGSRKSHKRLLKGVRRVAKCRRH</sequence>
<feature type="domain" description="H15" evidence="15">
    <location>
        <begin position="123"/>
        <end position="196"/>
    </location>
</feature>
<dbReference type="RefSeq" id="XP_035312737.1">
    <property type="nucleotide sequence ID" value="XM_035456846.1"/>
</dbReference>
<keyword evidence="16" id="KW-1185">Reference proteome</keyword>
<dbReference type="Proteomes" id="UP001108280">
    <property type="component" value="Chromosome 7"/>
</dbReference>